<dbReference type="AlphaFoldDB" id="A0AA37GSE4"/>
<keyword evidence="5" id="KW-0479">Metal-binding</keyword>
<dbReference type="InterPro" id="IPR013819">
    <property type="entry name" value="LipOase_C"/>
</dbReference>
<evidence type="ECO:0000256" key="9">
    <source>
        <dbReference type="SAM" id="SignalP"/>
    </source>
</evidence>
<evidence type="ECO:0000313" key="12">
    <source>
        <dbReference type="Proteomes" id="UP001055172"/>
    </source>
</evidence>
<dbReference type="PROSITE" id="PS51393">
    <property type="entry name" value="LIPOXYGENASE_3"/>
    <property type="match status" value="1"/>
</dbReference>
<proteinExistence type="predicted"/>
<evidence type="ECO:0000256" key="6">
    <source>
        <dbReference type="ARBA" id="ARBA00022964"/>
    </source>
</evidence>
<dbReference type="GO" id="GO:0050584">
    <property type="term" value="F:linoleate 11-lipoxygenase activity"/>
    <property type="evidence" value="ECO:0007669"/>
    <property type="project" value="UniProtKB-EC"/>
</dbReference>
<evidence type="ECO:0000256" key="4">
    <source>
        <dbReference type="ARBA" id="ARBA00021175"/>
    </source>
</evidence>
<gene>
    <name evidence="11" type="ORF">ColLi_08404</name>
</gene>
<dbReference type="Proteomes" id="UP001055172">
    <property type="component" value="Unassembled WGS sequence"/>
</dbReference>
<evidence type="ECO:0000256" key="1">
    <source>
        <dbReference type="ARBA" id="ARBA00000366"/>
    </source>
</evidence>
<dbReference type="Gene3D" id="1.20.245.10">
    <property type="entry name" value="Lipoxygenase-1, Domain 5"/>
    <property type="match status" value="1"/>
</dbReference>
<protein>
    <recommendedName>
        <fullName evidence="4">Manganese lipoxygenase</fullName>
        <ecNumber evidence="3">1.13.11.45</ecNumber>
    </recommendedName>
</protein>
<name>A0AA37GSE4_9PEZI</name>
<keyword evidence="7" id="KW-0560">Oxidoreductase</keyword>
<keyword evidence="9" id="KW-0732">Signal</keyword>
<accession>A0AA37GSE4</accession>
<dbReference type="Pfam" id="PF00305">
    <property type="entry name" value="Lipoxygenase"/>
    <property type="match status" value="1"/>
</dbReference>
<feature type="signal peptide" evidence="9">
    <location>
        <begin position="1"/>
        <end position="18"/>
    </location>
</feature>
<dbReference type="PANTHER" id="PTHR11771">
    <property type="entry name" value="LIPOXYGENASE"/>
    <property type="match status" value="1"/>
</dbReference>
<dbReference type="InterPro" id="IPR036226">
    <property type="entry name" value="LipOase_C_sf"/>
</dbReference>
<comment type="catalytic activity">
    <reaction evidence="1">
        <text>(9Z,12Z)-octadecadienoate + O2 = (11S)-hydroperoxy-(9Z,12Z)-octadecadienoate</text>
        <dbReference type="Rhea" id="RHEA:18993"/>
        <dbReference type="ChEBI" id="CHEBI:15379"/>
        <dbReference type="ChEBI" id="CHEBI:30245"/>
        <dbReference type="ChEBI" id="CHEBI:57467"/>
        <dbReference type="EC" id="1.13.11.45"/>
    </reaction>
</comment>
<evidence type="ECO:0000256" key="7">
    <source>
        <dbReference type="ARBA" id="ARBA00023002"/>
    </source>
</evidence>
<dbReference type="GO" id="GO:0043651">
    <property type="term" value="P:linoleic acid metabolic process"/>
    <property type="evidence" value="ECO:0007669"/>
    <property type="project" value="UniProtKB-ARBA"/>
</dbReference>
<feature type="domain" description="Lipoxygenase" evidence="10">
    <location>
        <begin position="22"/>
        <end position="585"/>
    </location>
</feature>
<dbReference type="InterPro" id="IPR000907">
    <property type="entry name" value="LipOase"/>
</dbReference>
<keyword evidence="8" id="KW-0464">Manganese</keyword>
<feature type="chain" id="PRO_5041222032" description="Manganese lipoxygenase" evidence="9">
    <location>
        <begin position="19"/>
        <end position="585"/>
    </location>
</feature>
<keyword evidence="6" id="KW-0223">Dioxygenase</keyword>
<evidence type="ECO:0000256" key="3">
    <source>
        <dbReference type="ARBA" id="ARBA00013178"/>
    </source>
</evidence>
<evidence type="ECO:0000256" key="2">
    <source>
        <dbReference type="ARBA" id="ARBA00001936"/>
    </source>
</evidence>
<dbReference type="Gene3D" id="3.10.450.60">
    <property type="match status" value="1"/>
</dbReference>
<organism evidence="11 12">
    <name type="scientific">Colletotrichum liriopes</name>
    <dbReference type="NCBI Taxonomy" id="708192"/>
    <lineage>
        <taxon>Eukaryota</taxon>
        <taxon>Fungi</taxon>
        <taxon>Dikarya</taxon>
        <taxon>Ascomycota</taxon>
        <taxon>Pezizomycotina</taxon>
        <taxon>Sordariomycetes</taxon>
        <taxon>Hypocreomycetidae</taxon>
        <taxon>Glomerellales</taxon>
        <taxon>Glomerellaceae</taxon>
        <taxon>Colletotrichum</taxon>
        <taxon>Colletotrichum spaethianum species complex</taxon>
    </lineage>
</organism>
<comment type="caution">
    <text evidence="11">The sequence shown here is derived from an EMBL/GenBank/DDBJ whole genome shotgun (WGS) entry which is preliminary data.</text>
</comment>
<evidence type="ECO:0000256" key="8">
    <source>
        <dbReference type="ARBA" id="ARBA00023211"/>
    </source>
</evidence>
<keyword evidence="12" id="KW-1185">Reference proteome</keyword>
<dbReference type="EC" id="1.13.11.45" evidence="3"/>
<dbReference type="EMBL" id="BPPX01000018">
    <property type="protein sequence ID" value="GJC85566.1"/>
    <property type="molecule type" value="Genomic_DNA"/>
</dbReference>
<reference evidence="11 12" key="1">
    <citation type="submission" date="2021-07" db="EMBL/GenBank/DDBJ databases">
        <title>Genome data of Colletotrichum spaethianum.</title>
        <authorList>
            <person name="Utami Y.D."/>
            <person name="Hiruma K."/>
        </authorList>
    </citation>
    <scope>NUCLEOTIDE SEQUENCE [LARGE SCALE GENOMIC DNA]</scope>
    <source>
        <strain evidence="11 12">MAFF 242679</strain>
    </source>
</reference>
<sequence length="585" mass="65083">MILNLLLLVVGGVPTALSLPQPLSHFSTPTLNNSARTVEIEATRRGFTYGTDDTLVGVNPWPAGPLGREAIDQHYQDFLVHQGRIQQLVEQDVADIQAQLNQTLRLNSFNDYYKLYEGRWQRSVPGGLAEGVLSNDHSDLLFAMERLSVHPESLRRVRPYETVTMHVEDEISLLVTTQTQSSLQRQGRLFIVDHSSLANLTLTPGRYAGACQAIFFIHPISGEFLPLAIRPNNGSPLTYTPLDSANDWTLAKILLNSNDVWHNQWYHLGSAHVTSDLVWMSGARSFSDAHPVWGLIRRLSVDSFAYRVGASNSLVNPGGDIEKNFPWNGTEAVSYSQQVWLSEGESWRENYLHTKLARRGLVNCTYGPPLRSFPYYEDASVIMNAIRNFLIDFVDAYYENDDAIAKDTELLGWFNEAANKASIVDFPSSISTRNELVDVLAHLAYIISILHGSLNSNSLVQYSGVLPMHPLSLYHPLPVEKGIPSLLPFLPDINASLQQISLLANFNQAPIASTTDSILFLFNEPTFKGRVNDKVRSAAERFSSTLEKFSNEVGARKLGSDGLSQGMPFVWNLFNPRTAPGILAA</sequence>
<evidence type="ECO:0000256" key="5">
    <source>
        <dbReference type="ARBA" id="ARBA00022723"/>
    </source>
</evidence>
<comment type="cofactor">
    <cofactor evidence="2">
        <name>Mn(2+)</name>
        <dbReference type="ChEBI" id="CHEBI:29035"/>
    </cofactor>
</comment>
<evidence type="ECO:0000259" key="10">
    <source>
        <dbReference type="PROSITE" id="PS51393"/>
    </source>
</evidence>
<dbReference type="GO" id="GO:0034440">
    <property type="term" value="P:lipid oxidation"/>
    <property type="evidence" value="ECO:0007669"/>
    <property type="project" value="InterPro"/>
</dbReference>
<dbReference type="GO" id="GO:0046872">
    <property type="term" value="F:metal ion binding"/>
    <property type="evidence" value="ECO:0007669"/>
    <property type="project" value="UniProtKB-KW"/>
</dbReference>
<dbReference type="SUPFAM" id="SSF48484">
    <property type="entry name" value="Lipoxigenase"/>
    <property type="match status" value="1"/>
</dbReference>
<evidence type="ECO:0000313" key="11">
    <source>
        <dbReference type="EMBL" id="GJC85566.1"/>
    </source>
</evidence>